<dbReference type="Proteomes" id="UP000295472">
    <property type="component" value="Unassembled WGS sequence"/>
</dbReference>
<dbReference type="EMBL" id="FMYT01000015">
    <property type="protein sequence ID" value="SDC82006.1"/>
    <property type="molecule type" value="Genomic_DNA"/>
</dbReference>
<evidence type="ECO:0000313" key="10">
    <source>
        <dbReference type="Proteomes" id="UP000199519"/>
    </source>
</evidence>
<accession>A0A1G6PR84</accession>
<keyword evidence="1" id="KW-1133">Transmembrane helix</keyword>
<protein>
    <submittedName>
        <fullName evidence="2">Uncharacterized protein</fullName>
    </submittedName>
</protein>
<evidence type="ECO:0000313" key="4">
    <source>
        <dbReference type="EMBL" id="SDI36781.1"/>
    </source>
</evidence>
<dbReference type="Proteomes" id="UP000295758">
    <property type="component" value="Unassembled WGS sequence"/>
</dbReference>
<reference evidence="6 12" key="3">
    <citation type="submission" date="2019-03" db="EMBL/GenBank/DDBJ databases">
        <title>Deep subsurface shale carbon reservoir microbial communities from Ohio and West Virginia, USA.</title>
        <authorList>
            <person name="Wrighton K."/>
        </authorList>
    </citation>
    <scope>NUCLEOTIDE SEQUENCE [LARGE SCALE GENOMIC DNA]</scope>
    <source>
        <strain evidence="6 12">UTICA-S4D12</strain>
    </source>
</reference>
<keyword evidence="10" id="KW-1185">Reference proteome</keyword>
<dbReference type="OrthoDB" id="2380953at2"/>
<feature type="transmembrane region" description="Helical" evidence="1">
    <location>
        <begin position="7"/>
        <end position="29"/>
    </location>
</feature>
<evidence type="ECO:0000313" key="12">
    <source>
        <dbReference type="Proteomes" id="UP000295758"/>
    </source>
</evidence>
<feature type="transmembrane region" description="Helical" evidence="1">
    <location>
        <begin position="114"/>
        <end position="132"/>
    </location>
</feature>
<keyword evidence="1" id="KW-0472">Membrane</keyword>
<dbReference type="STRING" id="54121.SAMN04515653_10541"/>
<dbReference type="EMBL" id="FNEH01000005">
    <property type="protein sequence ID" value="SDI36781.1"/>
    <property type="molecule type" value="Genomic_DNA"/>
</dbReference>
<dbReference type="AlphaFoldDB" id="A0A1G6PR84"/>
<evidence type="ECO:0000313" key="9">
    <source>
        <dbReference type="Proteomes" id="UP000198945"/>
    </source>
</evidence>
<name>A0A1G6PR84_9FIRM</name>
<dbReference type="Proteomes" id="UP000198612">
    <property type="component" value="Unassembled WGS sequence"/>
</dbReference>
<evidence type="ECO:0000256" key="1">
    <source>
        <dbReference type="SAM" id="Phobius"/>
    </source>
</evidence>
<sequence length="133" mass="15374">MRIILNSFSVVIIILIFILIIKTTALAHIPLDTSDSATKAEPIFVEDHQISWAAYNQLDNADNVDYSSFKAEQDQGKYTLAIGRREVWTFSDLIKMPKIWWDTRIFVEKENSTYIISALFIAVSSFILYKFIF</sequence>
<proteinExistence type="predicted"/>
<evidence type="ECO:0000313" key="3">
    <source>
        <dbReference type="EMBL" id="SDF56199.1"/>
    </source>
</evidence>
<evidence type="ECO:0000313" key="6">
    <source>
        <dbReference type="EMBL" id="TDS27264.1"/>
    </source>
</evidence>
<dbReference type="GeneID" id="57013225"/>
<dbReference type="Proteomes" id="UP000198945">
    <property type="component" value="Unassembled WGS sequence"/>
</dbReference>
<evidence type="ECO:0000313" key="7">
    <source>
        <dbReference type="EMBL" id="TDX42263.1"/>
    </source>
</evidence>
<dbReference type="Proteomes" id="UP000324896">
    <property type="component" value="Unassembled WGS sequence"/>
</dbReference>
<reference evidence="7 11" key="4">
    <citation type="submission" date="2019-03" db="EMBL/GenBank/DDBJ databases">
        <title>Subsurface microbial communities from deep shales in Ohio and West Virginia, USA.</title>
        <authorList>
            <person name="Wrighton K."/>
        </authorList>
    </citation>
    <scope>NUCLEOTIDE SEQUENCE [LARGE SCALE GENOMIC DNA]</scope>
    <source>
        <strain evidence="7 11">DSMZ 11287</strain>
    </source>
</reference>
<dbReference type="RefSeq" id="WP_073159299.1">
    <property type="nucleotide sequence ID" value="NZ_FMYT01000015.1"/>
</dbReference>
<gene>
    <name evidence="6" type="ORF">BY453_1285</name>
    <name evidence="7" type="ORF">C7954_12317</name>
    <name evidence="2" type="ORF">SAMN04488597_11514</name>
    <name evidence="3" type="ORF">SAMN04488598_11533</name>
    <name evidence="5" type="ORF">SAMN04515652_11533</name>
    <name evidence="4" type="ORF">SAMN04515654_10541</name>
</gene>
<dbReference type="Proteomes" id="UP000199519">
    <property type="component" value="Unassembled WGS sequence"/>
</dbReference>
<organism evidence="2 13">
    <name type="scientific">Halanaerobium congolense</name>
    <dbReference type="NCBI Taxonomy" id="54121"/>
    <lineage>
        <taxon>Bacteria</taxon>
        <taxon>Bacillati</taxon>
        <taxon>Bacillota</taxon>
        <taxon>Clostridia</taxon>
        <taxon>Halanaerobiales</taxon>
        <taxon>Halanaerobiaceae</taxon>
        <taxon>Halanaerobium</taxon>
    </lineage>
</organism>
<evidence type="ECO:0000313" key="5">
    <source>
        <dbReference type="EMBL" id="SES98942.1"/>
    </source>
</evidence>
<dbReference type="EMBL" id="SOAA01000028">
    <property type="protein sequence ID" value="TDS27264.1"/>
    <property type="molecule type" value="Genomic_DNA"/>
</dbReference>
<reference evidence="4 9" key="2">
    <citation type="submission" date="2016-10" db="EMBL/GenBank/DDBJ databases">
        <authorList>
            <person name="de Groot N.N."/>
        </authorList>
    </citation>
    <scope>NUCLEOTIDE SEQUENCE [LARGE SCALE GENOMIC DNA]</scope>
    <source>
        <strain evidence="4 9">WG7</strain>
    </source>
</reference>
<keyword evidence="1" id="KW-0812">Transmembrane</keyword>
<evidence type="ECO:0000313" key="11">
    <source>
        <dbReference type="Proteomes" id="UP000295472"/>
    </source>
</evidence>
<evidence type="ECO:0000313" key="8">
    <source>
        <dbReference type="Proteomes" id="UP000198612"/>
    </source>
</evidence>
<dbReference type="EMBL" id="FOHG01000015">
    <property type="protein sequence ID" value="SES98942.1"/>
    <property type="molecule type" value="Genomic_DNA"/>
</dbReference>
<dbReference type="EMBL" id="SOEF01000023">
    <property type="protein sequence ID" value="TDX42263.1"/>
    <property type="molecule type" value="Genomic_DNA"/>
</dbReference>
<reference evidence="8 10" key="1">
    <citation type="submission" date="2016-10" db="EMBL/GenBank/DDBJ databases">
        <authorList>
            <person name="Varghese N."/>
            <person name="Submissions S."/>
        </authorList>
    </citation>
    <scope>NUCLEOTIDE SEQUENCE [LARGE SCALE GENOMIC DNA]</scope>
    <source>
        <strain evidence="2 13">WG10</strain>
        <strain evidence="3 10">WG2</strain>
        <strain evidence="5 8">WG5</strain>
    </source>
</reference>
<evidence type="ECO:0000313" key="13">
    <source>
        <dbReference type="Proteomes" id="UP000324896"/>
    </source>
</evidence>
<dbReference type="EMBL" id="FNBJ01000015">
    <property type="protein sequence ID" value="SDF56199.1"/>
    <property type="molecule type" value="Genomic_DNA"/>
</dbReference>
<evidence type="ECO:0000313" key="2">
    <source>
        <dbReference type="EMBL" id="SDC82006.1"/>
    </source>
</evidence>